<evidence type="ECO:0000313" key="4">
    <source>
        <dbReference type="Proteomes" id="UP001152622"/>
    </source>
</evidence>
<organism evidence="3 4">
    <name type="scientific">Synaphobranchus kaupii</name>
    <name type="common">Kaup's arrowtooth eel</name>
    <dbReference type="NCBI Taxonomy" id="118154"/>
    <lineage>
        <taxon>Eukaryota</taxon>
        <taxon>Metazoa</taxon>
        <taxon>Chordata</taxon>
        <taxon>Craniata</taxon>
        <taxon>Vertebrata</taxon>
        <taxon>Euteleostomi</taxon>
        <taxon>Actinopterygii</taxon>
        <taxon>Neopterygii</taxon>
        <taxon>Teleostei</taxon>
        <taxon>Anguilliformes</taxon>
        <taxon>Synaphobranchidae</taxon>
        <taxon>Synaphobranchus</taxon>
    </lineage>
</organism>
<comment type="caution">
    <text evidence="3">The sequence shown here is derived from an EMBL/GenBank/DDBJ whole genome shotgun (WGS) entry which is preliminary data.</text>
</comment>
<evidence type="ECO:0000256" key="1">
    <source>
        <dbReference type="SAM" id="Coils"/>
    </source>
</evidence>
<sequence>MEDSEGNKGPCRDWAQKTPQVSEECVLLSRLLLGLENMESRMDRMEEQLKEIAAMFSRGEGCLAQPQEGPCRDGAQKTPQVTEECVLLSRLLLGLEKMESRMDRMEEQLKEMAAMFSRGEGCLAQPQVQEEEERGKGREEEEVGNEKAEEGGEKGVERRKEERERVEEEEKGEVNEKNEEEKDSGKGRKKGPSVWKMMKVKWQRKRREEEGGRKEEGKRDMEDPGEGTSGSEPEGKEADEVRVNVKEKKTKTTKGFWSSLKRRWQGRRTEEVQEGEKEKIVAALVRRRTAHVVDLNIVFGPHDKVMQYLRRPAQTQYTGREKKGGK</sequence>
<protein>
    <submittedName>
        <fullName evidence="3">Uncharacterized protein</fullName>
    </submittedName>
</protein>
<accession>A0A9Q1F934</accession>
<feature type="compositionally biased region" description="Basic and acidic residues" evidence="2">
    <location>
        <begin position="133"/>
        <end position="186"/>
    </location>
</feature>
<feature type="coiled-coil region" evidence="1">
    <location>
        <begin position="28"/>
        <end position="55"/>
    </location>
</feature>
<keyword evidence="4" id="KW-1185">Reference proteome</keyword>
<evidence type="ECO:0000256" key="2">
    <source>
        <dbReference type="SAM" id="MobiDB-lite"/>
    </source>
</evidence>
<feature type="coiled-coil region" evidence="1">
    <location>
        <begin position="88"/>
        <end position="115"/>
    </location>
</feature>
<feature type="compositionally biased region" description="Basic and acidic residues" evidence="2">
    <location>
        <begin position="233"/>
        <end position="247"/>
    </location>
</feature>
<feature type="compositionally biased region" description="Basic and acidic residues" evidence="2">
    <location>
        <begin position="206"/>
        <end position="222"/>
    </location>
</feature>
<reference evidence="3" key="1">
    <citation type="journal article" date="2023" name="Science">
        <title>Genome structures resolve the early diversification of teleost fishes.</title>
        <authorList>
            <person name="Parey E."/>
            <person name="Louis A."/>
            <person name="Montfort J."/>
            <person name="Bouchez O."/>
            <person name="Roques C."/>
            <person name="Iampietro C."/>
            <person name="Lluch J."/>
            <person name="Castinel A."/>
            <person name="Donnadieu C."/>
            <person name="Desvignes T."/>
            <person name="Floi Bucao C."/>
            <person name="Jouanno E."/>
            <person name="Wen M."/>
            <person name="Mejri S."/>
            <person name="Dirks R."/>
            <person name="Jansen H."/>
            <person name="Henkel C."/>
            <person name="Chen W.J."/>
            <person name="Zahm M."/>
            <person name="Cabau C."/>
            <person name="Klopp C."/>
            <person name="Thompson A.W."/>
            <person name="Robinson-Rechavi M."/>
            <person name="Braasch I."/>
            <person name="Lecointre G."/>
            <person name="Bobe J."/>
            <person name="Postlethwait J.H."/>
            <person name="Berthelot C."/>
            <person name="Roest Crollius H."/>
            <person name="Guiguen Y."/>
        </authorList>
    </citation>
    <scope>NUCLEOTIDE SEQUENCE</scope>
    <source>
        <strain evidence="3">WJC10195</strain>
    </source>
</reference>
<keyword evidence="1" id="KW-0175">Coiled coil</keyword>
<evidence type="ECO:0000313" key="3">
    <source>
        <dbReference type="EMBL" id="KAJ8353618.1"/>
    </source>
</evidence>
<proteinExistence type="predicted"/>
<dbReference type="EMBL" id="JAINUF010000007">
    <property type="protein sequence ID" value="KAJ8353618.1"/>
    <property type="molecule type" value="Genomic_DNA"/>
</dbReference>
<name>A0A9Q1F934_SYNKA</name>
<gene>
    <name evidence="3" type="ORF">SKAU_G00211850</name>
</gene>
<feature type="region of interest" description="Disordered" evidence="2">
    <location>
        <begin position="120"/>
        <end position="255"/>
    </location>
</feature>
<dbReference type="Proteomes" id="UP001152622">
    <property type="component" value="Chromosome 7"/>
</dbReference>
<dbReference type="AlphaFoldDB" id="A0A9Q1F934"/>